<evidence type="ECO:0000313" key="1">
    <source>
        <dbReference type="EMBL" id="KAJ3001938.1"/>
    </source>
</evidence>
<organism evidence="1 2">
    <name type="scientific">Trametes sanguinea</name>
    <dbReference type="NCBI Taxonomy" id="158606"/>
    <lineage>
        <taxon>Eukaryota</taxon>
        <taxon>Fungi</taxon>
        <taxon>Dikarya</taxon>
        <taxon>Basidiomycota</taxon>
        <taxon>Agaricomycotina</taxon>
        <taxon>Agaricomycetes</taxon>
        <taxon>Polyporales</taxon>
        <taxon>Polyporaceae</taxon>
        <taxon>Trametes</taxon>
    </lineage>
</organism>
<dbReference type="EMBL" id="JANSHE010001595">
    <property type="protein sequence ID" value="KAJ3001938.1"/>
    <property type="molecule type" value="Genomic_DNA"/>
</dbReference>
<comment type="caution">
    <text evidence="1">The sequence shown here is derived from an EMBL/GenBank/DDBJ whole genome shotgun (WGS) entry which is preliminary data.</text>
</comment>
<gene>
    <name evidence="1" type="ORF">NUW54_g6123</name>
</gene>
<reference evidence="1" key="1">
    <citation type="submission" date="2022-08" db="EMBL/GenBank/DDBJ databases">
        <title>Genome Sequence of Pycnoporus sanguineus.</title>
        <authorList>
            <person name="Buettner E."/>
        </authorList>
    </citation>
    <scope>NUCLEOTIDE SEQUENCE</scope>
    <source>
        <strain evidence="1">CG-C14</strain>
    </source>
</reference>
<evidence type="ECO:0000313" key="2">
    <source>
        <dbReference type="Proteomes" id="UP001144978"/>
    </source>
</evidence>
<dbReference type="Proteomes" id="UP001144978">
    <property type="component" value="Unassembled WGS sequence"/>
</dbReference>
<accession>A0ACC1PWI4</accession>
<protein>
    <submittedName>
        <fullName evidence="1">Uncharacterized protein</fullName>
    </submittedName>
</protein>
<sequence length="515" mass="57144">MSSELKRSHSASSHLSSTKKPRSAQLEGEGDLEGEDHPASAALSSSAEPKATPQSSIENPQHPSELTTEQYQTCLMFMNTMFETTSDVSATMAIVLTAISRFKLGFCHNSDAAADALLQSNPELREHLERREYDKVLNSHLYRYFVATAISRLTACGRLGTIWQDNQEDPSKSNTTSPPPLVPTMREVVSAAWQSPYKGIGNILEDVLEQYMLPEQNEQRYARYASITQSSGSGKSRMADELAKTIFLPPPSDSKLGIWFTSIGRLEDDMRTVHVQLLMCSLFKTALERAKLIASDSALQGESVASKVRQLMSEDMVYGQHGLYRQKFCADVCKRATELMLLPEGSVAIRQSSLTPEVSAIDEKGRQIYVKAAAEALTSYLTTVQKESSTARALDLEVILGIALFPDVRRALRLVRELPIFALFLSTVGKLEQFSPPPQLESSARLFRSQLVPYPPIVWTPFDVMAAHITDEKVWTLTEVASMYHIVHLGRPLFPAMYDAANQENPQVSNCTGTR</sequence>
<keyword evidence="2" id="KW-1185">Reference proteome</keyword>
<name>A0ACC1PWI4_9APHY</name>
<proteinExistence type="predicted"/>